<name>A0A2I0H8D1_PUNGR</name>
<evidence type="ECO:0000313" key="3">
    <source>
        <dbReference type="Proteomes" id="UP000233551"/>
    </source>
</evidence>
<sequence>MEGYGWVTQRLAAAAVCGKTGRHVSSGHGTVQGRARWTPKRRIYTTMGSPERAKPW</sequence>
<dbReference type="EMBL" id="PGOL01041596">
    <property type="protein sequence ID" value="PKI01145.1"/>
    <property type="molecule type" value="Genomic_DNA"/>
</dbReference>
<proteinExistence type="predicted"/>
<evidence type="ECO:0000256" key="1">
    <source>
        <dbReference type="SAM" id="MobiDB-lite"/>
    </source>
</evidence>
<organism evidence="2 3">
    <name type="scientific">Punica granatum</name>
    <name type="common">Pomegranate</name>
    <dbReference type="NCBI Taxonomy" id="22663"/>
    <lineage>
        <taxon>Eukaryota</taxon>
        <taxon>Viridiplantae</taxon>
        <taxon>Streptophyta</taxon>
        <taxon>Embryophyta</taxon>
        <taxon>Tracheophyta</taxon>
        <taxon>Spermatophyta</taxon>
        <taxon>Magnoliopsida</taxon>
        <taxon>eudicotyledons</taxon>
        <taxon>Gunneridae</taxon>
        <taxon>Pentapetalae</taxon>
        <taxon>rosids</taxon>
        <taxon>malvids</taxon>
        <taxon>Myrtales</taxon>
        <taxon>Lythraceae</taxon>
        <taxon>Punica</taxon>
    </lineage>
</organism>
<feature type="non-terminal residue" evidence="2">
    <location>
        <position position="56"/>
    </location>
</feature>
<dbReference type="Proteomes" id="UP000233551">
    <property type="component" value="Unassembled WGS sequence"/>
</dbReference>
<accession>A0A2I0H8D1</accession>
<reference evidence="2 3" key="1">
    <citation type="submission" date="2017-11" db="EMBL/GenBank/DDBJ databases">
        <title>De-novo sequencing of pomegranate (Punica granatum L.) genome.</title>
        <authorList>
            <person name="Akparov Z."/>
            <person name="Amiraslanov A."/>
            <person name="Hajiyeva S."/>
            <person name="Abbasov M."/>
            <person name="Kaur K."/>
            <person name="Hamwieh A."/>
            <person name="Solovyev V."/>
            <person name="Salamov A."/>
            <person name="Braich B."/>
            <person name="Kosarev P."/>
            <person name="Mahmoud A."/>
            <person name="Hajiyev E."/>
            <person name="Babayeva S."/>
            <person name="Izzatullayeva V."/>
            <person name="Mammadov A."/>
            <person name="Mammadov A."/>
            <person name="Sharifova S."/>
            <person name="Ojaghi J."/>
            <person name="Eynullazada K."/>
            <person name="Bayramov B."/>
            <person name="Abdulazimova A."/>
            <person name="Shahmuradov I."/>
        </authorList>
    </citation>
    <scope>NUCLEOTIDE SEQUENCE [LARGE SCALE GENOMIC DNA]</scope>
    <source>
        <strain evidence="3">cv. AG2017</strain>
        <tissue evidence="2">Leaf</tissue>
    </source>
</reference>
<evidence type="ECO:0000313" key="2">
    <source>
        <dbReference type="EMBL" id="PKI01145.1"/>
    </source>
</evidence>
<keyword evidence="3" id="KW-1185">Reference proteome</keyword>
<protein>
    <submittedName>
        <fullName evidence="2">Uncharacterized protein</fullName>
    </submittedName>
</protein>
<dbReference type="AlphaFoldDB" id="A0A2I0H8D1"/>
<gene>
    <name evidence="2" type="ORF">CRG98_049639</name>
</gene>
<feature type="region of interest" description="Disordered" evidence="1">
    <location>
        <begin position="21"/>
        <end position="56"/>
    </location>
</feature>
<comment type="caution">
    <text evidence="2">The sequence shown here is derived from an EMBL/GenBank/DDBJ whole genome shotgun (WGS) entry which is preliminary data.</text>
</comment>